<sequence>MSAWITLPPFVSLPIAVALFFLGGQSAPLKTGAPFWALLMTVYFVLCAAYASAIRRKSFHLLYPVQLLSQGMIATVVSLESGTLPIISWLGVLSAVSGAFILLNHFLREKKQSREIPPLPGCTPNGSTAGQRIANIPLPALTTDSQGIVLERNDAFASLIPGGVVTGKPVTDFFIPGEDSVSLGNREYTVFQAPLDGLFFFALVELPKQRKKSATARGAVSLLDPATGLYSSEYASIRIPEELSRAFRYRRWLCGVLLAVEYTYIPGLNYQEEKESSFIEAFSAFVRGAIRDSDMAFYLGDRKILILLPETPQQGAKDVSLKLMDLPESLEELKKSFPFSVEIEYGFVYFSGNYPMTKDQFLEKLQSNLGGTSE</sequence>
<reference evidence="3 4" key="1">
    <citation type="submission" date="2019-03" db="EMBL/GenBank/DDBJ databases">
        <title>Genomic Encyclopedia of Type Strains, Phase IV (KMG-IV): sequencing the most valuable type-strain genomes for metagenomic binning, comparative biology and taxonomic classification.</title>
        <authorList>
            <person name="Goeker M."/>
        </authorList>
    </citation>
    <scope>NUCLEOTIDE SEQUENCE [LARGE SCALE GENOMIC DNA]</scope>
    <source>
        <strain evidence="3 4">DSM 25964</strain>
    </source>
</reference>
<keyword evidence="1" id="KW-0812">Transmembrane</keyword>
<evidence type="ECO:0000313" key="4">
    <source>
        <dbReference type="Proteomes" id="UP000295066"/>
    </source>
</evidence>
<dbReference type="Gene3D" id="3.30.70.270">
    <property type="match status" value="1"/>
</dbReference>
<keyword evidence="4" id="KW-1185">Reference proteome</keyword>
<protein>
    <submittedName>
        <fullName evidence="3">GGDEF domain-containing protein</fullName>
    </submittedName>
</protein>
<evidence type="ECO:0000313" key="3">
    <source>
        <dbReference type="EMBL" id="TDY61914.1"/>
    </source>
</evidence>
<dbReference type="Proteomes" id="UP000295066">
    <property type="component" value="Unassembled WGS sequence"/>
</dbReference>
<keyword evidence="1" id="KW-1133">Transmembrane helix</keyword>
<accession>A0A4R8M9J9</accession>
<name>A0A4R8M9J9_9BACT</name>
<dbReference type="InterPro" id="IPR000160">
    <property type="entry name" value="GGDEF_dom"/>
</dbReference>
<proteinExistence type="predicted"/>
<dbReference type="EMBL" id="SORI01000004">
    <property type="protein sequence ID" value="TDY61914.1"/>
    <property type="molecule type" value="Genomic_DNA"/>
</dbReference>
<keyword evidence="1" id="KW-0472">Membrane</keyword>
<gene>
    <name evidence="3" type="ORF">C8D99_104159</name>
</gene>
<evidence type="ECO:0000259" key="2">
    <source>
        <dbReference type="PROSITE" id="PS50887"/>
    </source>
</evidence>
<evidence type="ECO:0000256" key="1">
    <source>
        <dbReference type="SAM" id="Phobius"/>
    </source>
</evidence>
<organism evidence="3 4">
    <name type="scientific">Aminivibrio pyruvatiphilus</name>
    <dbReference type="NCBI Taxonomy" id="1005740"/>
    <lineage>
        <taxon>Bacteria</taxon>
        <taxon>Thermotogati</taxon>
        <taxon>Synergistota</taxon>
        <taxon>Synergistia</taxon>
        <taxon>Synergistales</taxon>
        <taxon>Aminobacteriaceae</taxon>
        <taxon>Aminivibrio</taxon>
    </lineage>
</organism>
<dbReference type="AlphaFoldDB" id="A0A4R8M9J9"/>
<comment type="caution">
    <text evidence="3">The sequence shown here is derived from an EMBL/GenBank/DDBJ whole genome shotgun (WGS) entry which is preliminary data.</text>
</comment>
<feature type="domain" description="GGDEF" evidence="2">
    <location>
        <begin position="256"/>
        <end position="374"/>
    </location>
</feature>
<dbReference type="InterPro" id="IPR043128">
    <property type="entry name" value="Rev_trsase/Diguanyl_cyclase"/>
</dbReference>
<feature type="transmembrane region" description="Helical" evidence="1">
    <location>
        <begin position="86"/>
        <end position="107"/>
    </location>
</feature>
<feature type="transmembrane region" description="Helical" evidence="1">
    <location>
        <begin position="36"/>
        <end position="54"/>
    </location>
</feature>
<dbReference type="PROSITE" id="PS50887">
    <property type="entry name" value="GGDEF"/>
    <property type="match status" value="1"/>
</dbReference>